<sequence length="124" mass="14388">MPKFFNSTTITLIPKVQNPVEMGDFRPISCCNSIYKFITFILVSRLKSTLNSVVGMHQTTYVPGRMQELVYSYHRKGGKARCALKIDIRKEYDTVDWDFLWKVIAALKYPIVFIDWIRACVSTI</sequence>
<evidence type="ECO:0000313" key="3">
    <source>
        <dbReference type="Proteomes" id="UP001454036"/>
    </source>
</evidence>
<dbReference type="PROSITE" id="PS50878">
    <property type="entry name" value="RT_POL"/>
    <property type="match status" value="1"/>
</dbReference>
<evidence type="ECO:0000313" key="2">
    <source>
        <dbReference type="EMBL" id="GAA0182839.1"/>
    </source>
</evidence>
<dbReference type="PANTHER" id="PTHR31635">
    <property type="entry name" value="REVERSE TRANSCRIPTASE DOMAIN-CONTAINING PROTEIN-RELATED"/>
    <property type="match status" value="1"/>
</dbReference>
<organism evidence="2 3">
    <name type="scientific">Lithospermum erythrorhizon</name>
    <name type="common">Purple gromwell</name>
    <name type="synonym">Lithospermum officinale var. erythrorhizon</name>
    <dbReference type="NCBI Taxonomy" id="34254"/>
    <lineage>
        <taxon>Eukaryota</taxon>
        <taxon>Viridiplantae</taxon>
        <taxon>Streptophyta</taxon>
        <taxon>Embryophyta</taxon>
        <taxon>Tracheophyta</taxon>
        <taxon>Spermatophyta</taxon>
        <taxon>Magnoliopsida</taxon>
        <taxon>eudicotyledons</taxon>
        <taxon>Gunneridae</taxon>
        <taxon>Pentapetalae</taxon>
        <taxon>asterids</taxon>
        <taxon>lamiids</taxon>
        <taxon>Boraginales</taxon>
        <taxon>Boraginaceae</taxon>
        <taxon>Boraginoideae</taxon>
        <taxon>Lithospermeae</taxon>
        <taxon>Lithospermum</taxon>
    </lineage>
</organism>
<feature type="domain" description="Reverse transcriptase" evidence="1">
    <location>
        <begin position="1"/>
        <end position="124"/>
    </location>
</feature>
<comment type="caution">
    <text evidence="2">The sequence shown here is derived from an EMBL/GenBank/DDBJ whole genome shotgun (WGS) entry which is preliminary data.</text>
</comment>
<accession>A0AAV3RR89</accession>
<protein>
    <recommendedName>
        <fullName evidence="1">Reverse transcriptase domain-containing protein</fullName>
    </recommendedName>
</protein>
<name>A0AAV3RR89_LITER</name>
<evidence type="ECO:0000259" key="1">
    <source>
        <dbReference type="PROSITE" id="PS50878"/>
    </source>
</evidence>
<dbReference type="Pfam" id="PF00078">
    <property type="entry name" value="RVT_1"/>
    <property type="match status" value="1"/>
</dbReference>
<keyword evidence="3" id="KW-1185">Reference proteome</keyword>
<dbReference type="PANTHER" id="PTHR31635:SF196">
    <property type="entry name" value="REVERSE TRANSCRIPTASE DOMAIN-CONTAINING PROTEIN-RELATED"/>
    <property type="match status" value="1"/>
</dbReference>
<gene>
    <name evidence="2" type="ORF">LIER_30438</name>
</gene>
<proteinExistence type="predicted"/>
<dbReference type="InterPro" id="IPR000477">
    <property type="entry name" value="RT_dom"/>
</dbReference>
<dbReference type="EMBL" id="BAABME010010895">
    <property type="protein sequence ID" value="GAA0182839.1"/>
    <property type="molecule type" value="Genomic_DNA"/>
</dbReference>
<dbReference type="AlphaFoldDB" id="A0AAV3RR89"/>
<dbReference type="Proteomes" id="UP001454036">
    <property type="component" value="Unassembled WGS sequence"/>
</dbReference>
<reference evidence="2 3" key="1">
    <citation type="submission" date="2024-01" db="EMBL/GenBank/DDBJ databases">
        <title>The complete chloroplast genome sequence of Lithospermum erythrorhizon: insights into the phylogenetic relationship among Boraginaceae species and the maternal lineages of purple gromwells.</title>
        <authorList>
            <person name="Okada T."/>
            <person name="Watanabe K."/>
        </authorList>
    </citation>
    <scope>NUCLEOTIDE SEQUENCE [LARGE SCALE GENOMIC DNA]</scope>
</reference>
<dbReference type="SUPFAM" id="SSF56672">
    <property type="entry name" value="DNA/RNA polymerases"/>
    <property type="match status" value="1"/>
</dbReference>
<dbReference type="InterPro" id="IPR043502">
    <property type="entry name" value="DNA/RNA_pol_sf"/>
</dbReference>